<feature type="region of interest" description="Disordered" evidence="1">
    <location>
        <begin position="305"/>
        <end position="337"/>
    </location>
</feature>
<feature type="compositionally biased region" description="Low complexity" evidence="1">
    <location>
        <begin position="204"/>
        <end position="216"/>
    </location>
</feature>
<protein>
    <submittedName>
        <fullName evidence="2">Uncharacterized protein</fullName>
    </submittedName>
</protein>
<dbReference type="EMBL" id="JAXOVC010000003">
    <property type="protein sequence ID" value="KAK4504006.1"/>
    <property type="molecule type" value="Genomic_DNA"/>
</dbReference>
<accession>A0ABR0ESA2</accession>
<name>A0ABR0ESA2_ZASCE</name>
<evidence type="ECO:0000313" key="3">
    <source>
        <dbReference type="Proteomes" id="UP001305779"/>
    </source>
</evidence>
<proteinExistence type="predicted"/>
<feature type="compositionally biased region" description="Acidic residues" evidence="1">
    <location>
        <begin position="170"/>
        <end position="179"/>
    </location>
</feature>
<comment type="caution">
    <text evidence="2">The sequence shown here is derived from an EMBL/GenBank/DDBJ whole genome shotgun (WGS) entry which is preliminary data.</text>
</comment>
<feature type="compositionally biased region" description="Low complexity" evidence="1">
    <location>
        <begin position="186"/>
        <end position="196"/>
    </location>
</feature>
<sequence>MAFPNFTQDTAQCAQLIPDGLSISSTVPTNDPLVLGLASALRSHLDASSSLRDTMEMKHVLLLLVKSFHNLCQMMAYEKKEWIGRIREVVGQEGGMPNSTREHTGAIIISKIEAAPWGLVKRPGQARSDTAHTILAVYKAMVVLVQALEEGLRQKAEQGVDLKKYEVEEMLSDEDEDEPTAPPPTAARKIPRIIIHPPKPPKPTTASPAPSTTTRGPGSGNHNHGMFTVWTIAEWCHLLRTFQNNPTALGKEIAQMHNDNYWVPKGRTVKRSTDAVRQQYKRLIGGGPKDSTIGKVGEKIKELEEKARVANGGTVGGEEGEGGDEDEDGDVEMGGGE</sequence>
<feature type="region of interest" description="Disordered" evidence="1">
    <location>
        <begin position="170"/>
        <end position="222"/>
    </location>
</feature>
<gene>
    <name evidence="2" type="ORF">PRZ48_004921</name>
</gene>
<evidence type="ECO:0000256" key="1">
    <source>
        <dbReference type="SAM" id="MobiDB-lite"/>
    </source>
</evidence>
<reference evidence="2 3" key="1">
    <citation type="journal article" date="2023" name="G3 (Bethesda)">
        <title>A chromosome-level genome assembly of Zasmidium syzygii isolated from banana leaves.</title>
        <authorList>
            <person name="van Westerhoven A.C."/>
            <person name="Mehrabi R."/>
            <person name="Talebi R."/>
            <person name="Steentjes M.B.F."/>
            <person name="Corcolon B."/>
            <person name="Chong P.A."/>
            <person name="Kema G.H.J."/>
            <person name="Seidl M.F."/>
        </authorList>
    </citation>
    <scope>NUCLEOTIDE SEQUENCE [LARGE SCALE GENOMIC DNA]</scope>
    <source>
        <strain evidence="2 3">P124</strain>
    </source>
</reference>
<organism evidence="2 3">
    <name type="scientific">Zasmidium cellare</name>
    <name type="common">Wine cellar mold</name>
    <name type="synonym">Racodium cellare</name>
    <dbReference type="NCBI Taxonomy" id="395010"/>
    <lineage>
        <taxon>Eukaryota</taxon>
        <taxon>Fungi</taxon>
        <taxon>Dikarya</taxon>
        <taxon>Ascomycota</taxon>
        <taxon>Pezizomycotina</taxon>
        <taxon>Dothideomycetes</taxon>
        <taxon>Dothideomycetidae</taxon>
        <taxon>Mycosphaerellales</taxon>
        <taxon>Mycosphaerellaceae</taxon>
        <taxon>Zasmidium</taxon>
    </lineage>
</organism>
<evidence type="ECO:0000313" key="2">
    <source>
        <dbReference type="EMBL" id="KAK4504006.1"/>
    </source>
</evidence>
<dbReference type="Proteomes" id="UP001305779">
    <property type="component" value="Unassembled WGS sequence"/>
</dbReference>
<keyword evidence="3" id="KW-1185">Reference proteome</keyword>
<feature type="compositionally biased region" description="Acidic residues" evidence="1">
    <location>
        <begin position="318"/>
        <end position="331"/>
    </location>
</feature>